<reference evidence="1" key="1">
    <citation type="submission" date="2020-11" db="EMBL/GenBank/DDBJ databases">
        <authorList>
            <person name="Tran Van P."/>
        </authorList>
    </citation>
    <scope>NUCLEOTIDE SEQUENCE</scope>
</reference>
<organism evidence="1">
    <name type="scientific">Medioppia subpectinata</name>
    <dbReference type="NCBI Taxonomy" id="1979941"/>
    <lineage>
        <taxon>Eukaryota</taxon>
        <taxon>Metazoa</taxon>
        <taxon>Ecdysozoa</taxon>
        <taxon>Arthropoda</taxon>
        <taxon>Chelicerata</taxon>
        <taxon>Arachnida</taxon>
        <taxon>Acari</taxon>
        <taxon>Acariformes</taxon>
        <taxon>Sarcoptiformes</taxon>
        <taxon>Oribatida</taxon>
        <taxon>Brachypylina</taxon>
        <taxon>Oppioidea</taxon>
        <taxon>Oppiidae</taxon>
        <taxon>Medioppia</taxon>
    </lineage>
</organism>
<feature type="non-terminal residue" evidence="1">
    <location>
        <position position="68"/>
    </location>
</feature>
<gene>
    <name evidence="1" type="ORF">OSB1V03_LOCUS22606</name>
</gene>
<dbReference type="OrthoDB" id="5778907at2759"/>
<dbReference type="EMBL" id="CAJPIZ010049544">
    <property type="protein sequence ID" value="CAG2122660.1"/>
    <property type="molecule type" value="Genomic_DNA"/>
</dbReference>
<accession>A0A7R9LXV4</accession>
<evidence type="ECO:0000313" key="2">
    <source>
        <dbReference type="Proteomes" id="UP000759131"/>
    </source>
</evidence>
<protein>
    <submittedName>
        <fullName evidence="1">Uncharacterized protein</fullName>
    </submittedName>
</protein>
<dbReference type="AlphaFoldDB" id="A0A7R9LXV4"/>
<sequence length="68" mass="7750">MFGRFLSVSRLTGNALRMRSMKPIMVSRLSSGGVDANPGLAVPKHGRKESEDEFDQRYVNYFNRKDID</sequence>
<dbReference type="Proteomes" id="UP000759131">
    <property type="component" value="Unassembled WGS sequence"/>
</dbReference>
<keyword evidence="2" id="KW-1185">Reference proteome</keyword>
<name>A0A7R9LXV4_9ACAR</name>
<dbReference type="EMBL" id="OC904119">
    <property type="protein sequence ID" value="CAD7649887.1"/>
    <property type="molecule type" value="Genomic_DNA"/>
</dbReference>
<evidence type="ECO:0000313" key="1">
    <source>
        <dbReference type="EMBL" id="CAD7649887.1"/>
    </source>
</evidence>
<proteinExistence type="predicted"/>